<feature type="transmembrane region" description="Helical" evidence="8">
    <location>
        <begin position="342"/>
        <end position="363"/>
    </location>
</feature>
<comment type="similarity">
    <text evidence="2">Belongs to the major facilitator superfamily. Bcr/CmlA family.</text>
</comment>
<feature type="transmembrane region" description="Helical" evidence="8">
    <location>
        <begin position="161"/>
        <end position="183"/>
    </location>
</feature>
<feature type="transmembrane region" description="Helical" evidence="8">
    <location>
        <begin position="133"/>
        <end position="155"/>
    </location>
</feature>
<keyword evidence="4" id="KW-1003">Cell membrane</keyword>
<dbReference type="InterPro" id="IPR036259">
    <property type="entry name" value="MFS_trans_sf"/>
</dbReference>
<keyword evidence="6 8" id="KW-1133">Transmembrane helix</keyword>
<feature type="transmembrane region" description="Helical" evidence="8">
    <location>
        <begin position="100"/>
        <end position="121"/>
    </location>
</feature>
<sequence length="396" mass="42848">MTKKRKFLTILILGLLTAVVPFSIDMYLPGFPEIATALNTTVSKVALSLSSFFVGIAIGQLAYGPILDRFGRKAPLYAGLIFYCITSIGCSFATSIEVLIVLRFVQAIGACAASVAATAMVRDLFPASENARIFSFLMLVLSASPMLAPTIGGYVTAWFGWQAIFIGLTMLISVILLGVFLFLPEGRAADKEHSLNVRSVLNGYKTVVNEGYFMVYAFSSAISFGCLFTYIASSPGIFMGNYHLSQQQYGFLFAFIAFGLITASQINNLLLKRFTSEQIVTRVFVFQNLFGVVLLTAALFQFEGFWLVTAMLFCFLAPIGFVMPNASALAMRPFSQNAGSAAALLGFIQMGLGSVATIFIGLLDIKTMLPMTVGLVLCSGFALIVLLGGRKYYKIA</sequence>
<feature type="transmembrane region" description="Helical" evidence="8">
    <location>
        <begin position="369"/>
        <end position="389"/>
    </location>
</feature>
<evidence type="ECO:0000256" key="4">
    <source>
        <dbReference type="ARBA" id="ARBA00022475"/>
    </source>
</evidence>
<feature type="transmembrane region" description="Helical" evidence="8">
    <location>
        <begin position="283"/>
        <end position="300"/>
    </location>
</feature>
<protein>
    <submittedName>
        <fullName evidence="10">Multidrug effflux MFS transporter</fullName>
    </submittedName>
</protein>
<dbReference type="InterPro" id="IPR004812">
    <property type="entry name" value="Efflux_drug-R_Bcr/CmlA"/>
</dbReference>
<evidence type="ECO:0000259" key="9">
    <source>
        <dbReference type="PROSITE" id="PS50850"/>
    </source>
</evidence>
<evidence type="ECO:0000313" key="11">
    <source>
        <dbReference type="Proteomes" id="UP001597387"/>
    </source>
</evidence>
<feature type="transmembrane region" description="Helical" evidence="8">
    <location>
        <begin position="76"/>
        <end position="94"/>
    </location>
</feature>
<keyword evidence="3" id="KW-0813">Transport</keyword>
<proteinExistence type="inferred from homology"/>
<feature type="transmembrane region" description="Helical" evidence="8">
    <location>
        <begin position="45"/>
        <end position="64"/>
    </location>
</feature>
<evidence type="ECO:0000313" key="10">
    <source>
        <dbReference type="EMBL" id="MFD2163962.1"/>
    </source>
</evidence>
<dbReference type="NCBIfam" id="TIGR00710">
    <property type="entry name" value="efflux_Bcr_CflA"/>
    <property type="match status" value="1"/>
</dbReference>
<comment type="subcellular location">
    <subcellularLocation>
        <location evidence="1">Cell membrane</location>
        <topology evidence="1">Multi-pass membrane protein</topology>
    </subcellularLocation>
</comment>
<keyword evidence="7 8" id="KW-0472">Membrane</keyword>
<dbReference type="RefSeq" id="WP_255904808.1">
    <property type="nucleotide sequence ID" value="NZ_JAFMZO010000004.1"/>
</dbReference>
<evidence type="ECO:0000256" key="1">
    <source>
        <dbReference type="ARBA" id="ARBA00004651"/>
    </source>
</evidence>
<feature type="transmembrane region" description="Helical" evidence="8">
    <location>
        <begin position="211"/>
        <end position="231"/>
    </location>
</feature>
<dbReference type="Proteomes" id="UP001597387">
    <property type="component" value="Unassembled WGS sequence"/>
</dbReference>
<dbReference type="SUPFAM" id="SSF103473">
    <property type="entry name" value="MFS general substrate transporter"/>
    <property type="match status" value="1"/>
</dbReference>
<dbReference type="InterPro" id="IPR011701">
    <property type="entry name" value="MFS"/>
</dbReference>
<feature type="domain" description="Major facilitator superfamily (MFS) profile" evidence="9">
    <location>
        <begin position="9"/>
        <end position="396"/>
    </location>
</feature>
<evidence type="ECO:0000256" key="3">
    <source>
        <dbReference type="ARBA" id="ARBA00022448"/>
    </source>
</evidence>
<evidence type="ECO:0000256" key="7">
    <source>
        <dbReference type="ARBA" id="ARBA00023136"/>
    </source>
</evidence>
<comment type="caution">
    <text evidence="10">The sequence shown here is derived from an EMBL/GenBank/DDBJ whole genome shotgun (WGS) entry which is preliminary data.</text>
</comment>
<feature type="transmembrane region" description="Helical" evidence="8">
    <location>
        <begin position="251"/>
        <end position="271"/>
    </location>
</feature>
<evidence type="ECO:0000256" key="6">
    <source>
        <dbReference type="ARBA" id="ARBA00022989"/>
    </source>
</evidence>
<name>A0ABW4ZQX5_9SPHI</name>
<accession>A0ABW4ZQX5</accession>
<dbReference type="EMBL" id="JBHUHZ010000003">
    <property type="protein sequence ID" value="MFD2163962.1"/>
    <property type="molecule type" value="Genomic_DNA"/>
</dbReference>
<feature type="transmembrane region" description="Helical" evidence="8">
    <location>
        <begin position="306"/>
        <end position="330"/>
    </location>
</feature>
<dbReference type="CDD" id="cd17320">
    <property type="entry name" value="MFS_MdfA_MDR_like"/>
    <property type="match status" value="1"/>
</dbReference>
<dbReference type="PROSITE" id="PS50850">
    <property type="entry name" value="MFS"/>
    <property type="match status" value="1"/>
</dbReference>
<dbReference type="Gene3D" id="1.20.1720.10">
    <property type="entry name" value="Multidrug resistance protein D"/>
    <property type="match status" value="1"/>
</dbReference>
<keyword evidence="11" id="KW-1185">Reference proteome</keyword>
<evidence type="ECO:0000256" key="2">
    <source>
        <dbReference type="ARBA" id="ARBA00006236"/>
    </source>
</evidence>
<organism evidence="10 11">
    <name type="scientific">Paradesertivirga mongoliensis</name>
    <dbReference type="NCBI Taxonomy" id="2100740"/>
    <lineage>
        <taxon>Bacteria</taxon>
        <taxon>Pseudomonadati</taxon>
        <taxon>Bacteroidota</taxon>
        <taxon>Sphingobacteriia</taxon>
        <taxon>Sphingobacteriales</taxon>
        <taxon>Sphingobacteriaceae</taxon>
        <taxon>Paradesertivirga</taxon>
    </lineage>
</organism>
<dbReference type="PANTHER" id="PTHR23502">
    <property type="entry name" value="MAJOR FACILITATOR SUPERFAMILY"/>
    <property type="match status" value="1"/>
</dbReference>
<dbReference type="PANTHER" id="PTHR23502:SF132">
    <property type="entry name" value="POLYAMINE TRANSPORTER 2-RELATED"/>
    <property type="match status" value="1"/>
</dbReference>
<reference evidence="11" key="1">
    <citation type="journal article" date="2019" name="Int. J. Syst. Evol. Microbiol.">
        <title>The Global Catalogue of Microorganisms (GCM) 10K type strain sequencing project: providing services to taxonomists for standard genome sequencing and annotation.</title>
        <authorList>
            <consortium name="The Broad Institute Genomics Platform"/>
            <consortium name="The Broad Institute Genome Sequencing Center for Infectious Disease"/>
            <person name="Wu L."/>
            <person name="Ma J."/>
        </authorList>
    </citation>
    <scope>NUCLEOTIDE SEQUENCE [LARGE SCALE GENOMIC DNA]</scope>
    <source>
        <strain evidence="11">KCTC 42217</strain>
    </source>
</reference>
<gene>
    <name evidence="10" type="ORF">ACFSJU_16250</name>
</gene>
<evidence type="ECO:0000256" key="8">
    <source>
        <dbReference type="SAM" id="Phobius"/>
    </source>
</evidence>
<dbReference type="InterPro" id="IPR020846">
    <property type="entry name" value="MFS_dom"/>
</dbReference>
<keyword evidence="5 8" id="KW-0812">Transmembrane</keyword>
<dbReference type="Pfam" id="PF07690">
    <property type="entry name" value="MFS_1"/>
    <property type="match status" value="1"/>
</dbReference>
<evidence type="ECO:0000256" key="5">
    <source>
        <dbReference type="ARBA" id="ARBA00022692"/>
    </source>
</evidence>